<feature type="compositionally biased region" description="Acidic residues" evidence="1">
    <location>
        <begin position="992"/>
        <end position="1002"/>
    </location>
</feature>
<feature type="compositionally biased region" description="Acidic residues" evidence="1">
    <location>
        <begin position="814"/>
        <end position="826"/>
    </location>
</feature>
<feature type="region of interest" description="Disordered" evidence="1">
    <location>
        <begin position="592"/>
        <end position="622"/>
    </location>
</feature>
<dbReference type="Proteomes" id="UP001345691">
    <property type="component" value="Unassembled WGS sequence"/>
</dbReference>
<evidence type="ECO:0000313" key="3">
    <source>
        <dbReference type="Proteomes" id="UP001345691"/>
    </source>
</evidence>
<feature type="compositionally biased region" description="Basic and acidic residues" evidence="1">
    <location>
        <begin position="56"/>
        <end position="66"/>
    </location>
</feature>
<feature type="compositionally biased region" description="Basic and acidic residues" evidence="1">
    <location>
        <begin position="718"/>
        <end position="734"/>
    </location>
</feature>
<accession>A0ABR0JES9</accession>
<feature type="compositionally biased region" description="Low complexity" evidence="1">
    <location>
        <begin position="567"/>
        <end position="578"/>
    </location>
</feature>
<feature type="compositionally biased region" description="Acidic residues" evidence="1">
    <location>
        <begin position="687"/>
        <end position="696"/>
    </location>
</feature>
<feature type="compositionally biased region" description="Polar residues" evidence="1">
    <location>
        <begin position="883"/>
        <end position="893"/>
    </location>
</feature>
<protein>
    <recommendedName>
        <fullName evidence="4">Spc7 kinetochore protein domain-containing protein</fullName>
    </recommendedName>
</protein>
<feature type="region of interest" description="Disordered" evidence="1">
    <location>
        <begin position="539"/>
        <end position="580"/>
    </location>
</feature>
<feature type="region of interest" description="Disordered" evidence="1">
    <location>
        <begin position="802"/>
        <end position="941"/>
    </location>
</feature>
<feature type="compositionally biased region" description="Low complexity" evidence="1">
    <location>
        <begin position="124"/>
        <end position="135"/>
    </location>
</feature>
<evidence type="ECO:0000313" key="2">
    <source>
        <dbReference type="EMBL" id="KAK5062409.1"/>
    </source>
</evidence>
<feature type="region of interest" description="Disordered" evidence="1">
    <location>
        <begin position="1"/>
        <end position="281"/>
    </location>
</feature>
<feature type="region of interest" description="Disordered" evidence="1">
    <location>
        <begin position="970"/>
        <end position="1128"/>
    </location>
</feature>
<name>A0ABR0JES9_9EURO</name>
<proteinExistence type="predicted"/>
<feature type="compositionally biased region" description="Polar residues" evidence="1">
    <location>
        <begin position="16"/>
        <end position="27"/>
    </location>
</feature>
<feature type="region of interest" description="Disordered" evidence="1">
    <location>
        <begin position="363"/>
        <end position="385"/>
    </location>
</feature>
<feature type="compositionally biased region" description="Polar residues" evidence="1">
    <location>
        <begin position="703"/>
        <end position="717"/>
    </location>
</feature>
<feature type="compositionally biased region" description="Polar residues" evidence="1">
    <location>
        <begin position="67"/>
        <end position="82"/>
    </location>
</feature>
<sequence>MLRSSSIIATYRQDESSSPDPLANSLNDETDSDAVAITKRPSSPSRPRALLKHTKKTAETNRRETGLRSSSPFRSIQEQNCSPWKIRVTVEAEPEDSSLDGAAQMTMTRTMKIPLRQESPPMDGMRSSGQGRRSSATSVKSKRSATPVRETRNSSRSRRQSVTNLDVIPLGDDAEEDDWLKQKKSPRKERRSQPRKSTSATQSEKPTNTTFEIRQDTDVGEDNDGLLPQEQGPDGTSPELRSIDLNRVSLRQRAMSTKSKADEESTPPGEDNYPAATLMQKPSDVRKVSANSAMSYPTPSPSASYHGNSDDVGNALLQDQGTKHATENFDTVLESEGFTMIDLDTLPSAKQYLNQLSNFEESHLSKTRQENVGGPSSASPKTNEASATDIWLPHNEAVTYPALNVDESDISSTVPSSPPVLAHNKSLLHVSSASSNGMVRKVTPLLYSSPKLPSPPRHTAQKTSNHRHRGSASALFAGIALQEIVSPDHPKDILLSKQELMPKQDGRHIDEDRLYQGIDDGTKRELRAGLRFGEELAKRQSPSANIDTVNAVDDENNRERAGNHTASSSQPISRSQQQTRVWRGETLVQHTPVGLSNTTNTDAAQSTRQVLETPQGPTSDRRITRLLDTQARREHEWQLERQAVSRQIENASESQVIVLDSDDETQAHGDLTVSPQQKESSAPAAAAEEDDEEDIWLAEAKKSSSPQPELQPTLQPSEKNEAKRSGHQDREIKPTTRPRRRLIPNTWRRAAPADQSTFLSTKTDDMSGLMDLQEQESKIKFGAGEIKRQRLGKRRSSGAFDIDAMLGTPKEDFSEAENSETLDTYDDEKHQPQVNETSILESAHDSSLVTQEVEASTIDPVSPEQPSSPSTRHDHGKTPVNLDDSSIAVTTPPDTIRVQLQPPSSPGNPISSPQRPPTPRSAMKGSRQSFGEVLGLQKSDTPTMIRRVIFSQRSRGVTIDGLESSFSMKTVSDESTLGSVGAQLNRELQAHEEDDQDPEQFEEPNTHEETLDSVSAEESPTPQAERRNKGWTGWTVGSKDAQARTVRPQIVPAREESSHRPQPRAQATAQPEPTSKPSKWQPTKSSIASVPASTTTTSHSRVGGEKIPSYLLPPSYPSDPSRSPATPLSLSGTFTNSHFRTLHIIYRKSLRPKFHAPPAHAIRPEILELDGAAMDVDETDGGMGEVFTFTMGLTECQVLERFMQECEYSCGVFGQSVKEAEWEWSVSEIAERLCRIVVGEVVRDEERKAAKGK</sequence>
<feature type="compositionally biased region" description="Polar residues" evidence="1">
    <location>
        <begin position="1065"/>
        <end position="1100"/>
    </location>
</feature>
<feature type="compositionally biased region" description="Polar residues" evidence="1">
    <location>
        <begin position="594"/>
        <end position="618"/>
    </location>
</feature>
<gene>
    <name evidence="2" type="ORF">LTR69_004768</name>
</gene>
<feature type="region of interest" description="Disordered" evidence="1">
    <location>
        <begin position="667"/>
        <end position="764"/>
    </location>
</feature>
<feature type="compositionally biased region" description="Polar residues" evidence="1">
    <location>
        <begin position="374"/>
        <end position="385"/>
    </location>
</feature>
<feature type="compositionally biased region" description="Polar residues" evidence="1">
    <location>
        <begin position="1012"/>
        <end position="1022"/>
    </location>
</feature>
<feature type="compositionally biased region" description="Low complexity" evidence="1">
    <location>
        <begin position="1108"/>
        <end position="1124"/>
    </location>
</feature>
<organism evidence="2 3">
    <name type="scientific">Exophiala sideris</name>
    <dbReference type="NCBI Taxonomy" id="1016849"/>
    <lineage>
        <taxon>Eukaryota</taxon>
        <taxon>Fungi</taxon>
        <taxon>Dikarya</taxon>
        <taxon>Ascomycota</taxon>
        <taxon>Pezizomycotina</taxon>
        <taxon>Eurotiomycetes</taxon>
        <taxon>Chaetothyriomycetidae</taxon>
        <taxon>Chaetothyriales</taxon>
        <taxon>Herpotrichiellaceae</taxon>
        <taxon>Exophiala</taxon>
    </lineage>
</organism>
<dbReference type="EMBL" id="JAVRRF010000008">
    <property type="protein sequence ID" value="KAK5062409.1"/>
    <property type="molecule type" value="Genomic_DNA"/>
</dbReference>
<feature type="compositionally biased region" description="Basic residues" evidence="1">
    <location>
        <begin position="182"/>
        <end position="194"/>
    </location>
</feature>
<comment type="caution">
    <text evidence="2">The sequence shown here is derived from an EMBL/GenBank/DDBJ whole genome shotgun (WGS) entry which is preliminary data.</text>
</comment>
<feature type="compositionally biased region" description="Polar residues" evidence="1">
    <location>
        <begin position="195"/>
        <end position="212"/>
    </location>
</feature>
<reference evidence="2 3" key="1">
    <citation type="submission" date="2023-08" db="EMBL/GenBank/DDBJ databases">
        <title>Black Yeasts Isolated from many extreme environments.</title>
        <authorList>
            <person name="Coleine C."/>
            <person name="Stajich J.E."/>
            <person name="Selbmann L."/>
        </authorList>
    </citation>
    <scope>NUCLEOTIDE SEQUENCE [LARGE SCALE GENOMIC DNA]</scope>
    <source>
        <strain evidence="2 3">CCFEE 6328</strain>
    </source>
</reference>
<evidence type="ECO:0000256" key="1">
    <source>
        <dbReference type="SAM" id="MobiDB-lite"/>
    </source>
</evidence>
<feature type="compositionally biased region" description="Polar residues" evidence="1">
    <location>
        <begin position="832"/>
        <end position="854"/>
    </location>
</feature>
<evidence type="ECO:0008006" key="4">
    <source>
        <dbReference type="Google" id="ProtNLM"/>
    </source>
</evidence>
<keyword evidence="3" id="KW-1185">Reference proteome</keyword>
<feature type="region of interest" description="Disordered" evidence="1">
    <location>
        <begin position="447"/>
        <end position="467"/>
    </location>
</feature>